<dbReference type="NCBIfam" id="TIGR01076">
    <property type="entry name" value="sortase_fam"/>
    <property type="match status" value="1"/>
</dbReference>
<reference evidence="6" key="1">
    <citation type="submission" date="2023-08" db="EMBL/GenBank/DDBJ databases">
        <title>Genomic characterization of piscicolin 126 produced by Carnobacterium maltaromaticum CM22 strain isolated from salmon (Salmo salar).</title>
        <authorList>
            <person name="Gonzalez-Gragera E."/>
            <person name="Garcia-Lopez J.D."/>
            <person name="Teso-Perez C."/>
            <person name="Gimenez-Hernandez I."/>
            <person name="Peralta-Sanchez J.M."/>
            <person name="Valdivia E."/>
            <person name="Montalban-Lopez M."/>
            <person name="Martin-Platero A.M."/>
            <person name="Banos A."/>
            <person name="Martinez-Bueno M."/>
        </authorList>
    </citation>
    <scope>NUCLEOTIDE SEQUENCE</scope>
    <source>
        <strain evidence="6">CM22</strain>
    </source>
</reference>
<feature type="active site" description="Proton donor/acceptor" evidence="4">
    <location>
        <position position="137"/>
    </location>
</feature>
<protein>
    <submittedName>
        <fullName evidence="6">Class A sortase</fullName>
    </submittedName>
</protein>
<keyword evidence="2" id="KW-0378">Hydrolase</keyword>
<feature type="transmembrane region" description="Helical" evidence="5">
    <location>
        <begin position="12"/>
        <end position="33"/>
    </location>
</feature>
<evidence type="ECO:0000256" key="4">
    <source>
        <dbReference type="PIRSR" id="PIRSR605754-1"/>
    </source>
</evidence>
<comment type="caution">
    <text evidence="6">The sequence shown here is derived from an EMBL/GenBank/DDBJ whole genome shotgun (WGS) entry which is preliminary data.</text>
</comment>
<dbReference type="Proteomes" id="UP001290462">
    <property type="component" value="Unassembled WGS sequence"/>
</dbReference>
<evidence type="ECO:0000313" key="6">
    <source>
        <dbReference type="EMBL" id="MDZ5758827.1"/>
    </source>
</evidence>
<dbReference type="Pfam" id="PF04203">
    <property type="entry name" value="Sortase"/>
    <property type="match status" value="1"/>
</dbReference>
<evidence type="ECO:0000256" key="1">
    <source>
        <dbReference type="ARBA" id="ARBA00022670"/>
    </source>
</evidence>
<keyword evidence="3" id="KW-0788">Thiol protease</keyword>
<dbReference type="SUPFAM" id="SSF63817">
    <property type="entry name" value="Sortase"/>
    <property type="match status" value="1"/>
</dbReference>
<evidence type="ECO:0000256" key="3">
    <source>
        <dbReference type="ARBA" id="ARBA00022807"/>
    </source>
</evidence>
<evidence type="ECO:0000256" key="2">
    <source>
        <dbReference type="ARBA" id="ARBA00022801"/>
    </source>
</evidence>
<dbReference type="GO" id="GO:0006508">
    <property type="term" value="P:proteolysis"/>
    <property type="evidence" value="ECO:0007669"/>
    <property type="project" value="UniProtKB-KW"/>
</dbReference>
<dbReference type="Gene3D" id="2.40.260.10">
    <property type="entry name" value="Sortase"/>
    <property type="match status" value="1"/>
</dbReference>
<dbReference type="InterPro" id="IPR023365">
    <property type="entry name" value="Sortase_dom-sf"/>
</dbReference>
<evidence type="ECO:0000313" key="7">
    <source>
        <dbReference type="Proteomes" id="UP001290462"/>
    </source>
</evidence>
<feature type="active site" description="Acyl-thioester intermediate" evidence="4">
    <location>
        <position position="198"/>
    </location>
</feature>
<dbReference type="InterPro" id="IPR005754">
    <property type="entry name" value="Sortase"/>
</dbReference>
<organism evidence="6 7">
    <name type="scientific">Carnobacterium maltaromaticum</name>
    <name type="common">Carnobacterium piscicola</name>
    <dbReference type="NCBI Taxonomy" id="2751"/>
    <lineage>
        <taxon>Bacteria</taxon>
        <taxon>Bacillati</taxon>
        <taxon>Bacillota</taxon>
        <taxon>Bacilli</taxon>
        <taxon>Lactobacillales</taxon>
        <taxon>Carnobacteriaceae</taxon>
        <taxon>Carnobacterium</taxon>
    </lineage>
</organism>
<sequence>MKKKRTRWQEIILVISSILLLIAGLTLVSGPWIKSALISNYSYDYTRETITSSKIQENQSTLGEFDYAAVVPPSLVDVLAAMNTDYSDQVIGQLTIKSLSMNLPILKGTTNDNLLIGAGTMQENQVMGMGNYTLIGHHMQDKSLLFGPLLKIKEGAIIQLNDQEILYTYQVQTTKIVSETDMSVLADVGDNRLTLITCDVSSATNQRFVVVATLVEKKNLNQKNVNTHEPKNNTEIMSKNVQEYQEVVSLTQKHEKRSISVILIGILILLFLGCLLFFIRKHYRQLEH</sequence>
<dbReference type="GO" id="GO:0008234">
    <property type="term" value="F:cysteine-type peptidase activity"/>
    <property type="evidence" value="ECO:0007669"/>
    <property type="project" value="UniProtKB-KW"/>
</dbReference>
<dbReference type="CDD" id="cd06165">
    <property type="entry name" value="Sortase_A"/>
    <property type="match status" value="1"/>
</dbReference>
<dbReference type="EMBL" id="JAVBVO010000003">
    <property type="protein sequence ID" value="MDZ5758827.1"/>
    <property type="molecule type" value="Genomic_DNA"/>
</dbReference>
<gene>
    <name evidence="6" type="ORF">RAK27_09195</name>
</gene>
<dbReference type="AlphaFoldDB" id="A0AAW9JQS8"/>
<keyword evidence="5" id="KW-0472">Membrane</keyword>
<accession>A0AAW9JQS8</accession>
<keyword evidence="1" id="KW-0645">Protease</keyword>
<dbReference type="InterPro" id="IPR042007">
    <property type="entry name" value="Sortase_A"/>
</dbReference>
<proteinExistence type="predicted"/>
<keyword evidence="5" id="KW-1133">Transmembrane helix</keyword>
<name>A0AAW9JQS8_CARML</name>
<keyword evidence="5" id="KW-0812">Transmembrane</keyword>
<evidence type="ECO:0000256" key="5">
    <source>
        <dbReference type="SAM" id="Phobius"/>
    </source>
</evidence>
<dbReference type="RefSeq" id="WP_322808929.1">
    <property type="nucleotide sequence ID" value="NZ_JAVBVO010000003.1"/>
</dbReference>
<feature type="transmembrane region" description="Helical" evidence="5">
    <location>
        <begin position="259"/>
        <end position="279"/>
    </location>
</feature>